<dbReference type="GO" id="GO:0055052">
    <property type="term" value="C:ATP-binding cassette (ABC) transporter complex, substrate-binding subunit-containing"/>
    <property type="evidence" value="ECO:0007669"/>
    <property type="project" value="TreeGrafter"/>
</dbReference>
<keyword evidence="5" id="KW-1185">Reference proteome</keyword>
<reference evidence="4 5" key="1">
    <citation type="submission" date="2019-08" db="EMBL/GenBank/DDBJ databases">
        <title>Bacterial whole genome sequence for Glaciihabitans sp. CHu50b-6-2.</title>
        <authorList>
            <person name="Jin L."/>
        </authorList>
    </citation>
    <scope>NUCLEOTIDE SEQUENCE [LARGE SCALE GENOMIC DNA]</scope>
    <source>
        <strain evidence="4 5">CHu50b-6-2</strain>
    </source>
</reference>
<dbReference type="PROSITE" id="PS51257">
    <property type="entry name" value="PROKAR_LIPOPROTEIN"/>
    <property type="match status" value="1"/>
</dbReference>
<keyword evidence="3" id="KW-0732">Signal</keyword>
<evidence type="ECO:0000313" key="5">
    <source>
        <dbReference type="Proteomes" id="UP000321379"/>
    </source>
</evidence>
<proteinExistence type="inferred from homology"/>
<comment type="caution">
    <text evidence="4">The sequence shown here is derived from an EMBL/GenBank/DDBJ whole genome shotgun (WGS) entry which is preliminary data.</text>
</comment>
<evidence type="ECO:0000256" key="1">
    <source>
        <dbReference type="ARBA" id="ARBA00008520"/>
    </source>
</evidence>
<dbReference type="RefSeq" id="WP_147784370.1">
    <property type="nucleotide sequence ID" value="NZ_VRMG01000009.1"/>
</dbReference>
<dbReference type="PANTHER" id="PTHR30061:SF50">
    <property type="entry name" value="MALTOSE_MALTODEXTRIN-BINDING PERIPLASMIC PROTEIN"/>
    <property type="match status" value="1"/>
</dbReference>
<evidence type="ECO:0000313" key="4">
    <source>
        <dbReference type="EMBL" id="TXN29353.1"/>
    </source>
</evidence>
<dbReference type="Proteomes" id="UP000321379">
    <property type="component" value="Unassembled WGS sequence"/>
</dbReference>
<evidence type="ECO:0000256" key="3">
    <source>
        <dbReference type="ARBA" id="ARBA00022729"/>
    </source>
</evidence>
<dbReference type="GO" id="GO:0042956">
    <property type="term" value="P:maltodextrin transmembrane transport"/>
    <property type="evidence" value="ECO:0007669"/>
    <property type="project" value="TreeGrafter"/>
</dbReference>
<gene>
    <name evidence="4" type="ORF">FVP33_14365</name>
</gene>
<sequence>MVSRIFSSNSGVRRWIAGSAALLVGVALLSGCSGQSGGSATLDKKAKVSLTVWTGQEEGAEKLLEKLAAKFEKLHPNVSLNLSPGASSTEDLLQKLSASFAGGNYPDMSYSFGSWTSQLESSDRTLDITKQVADPSVKWSEFSKAAQETARPTGKKTIGFPAIVDNLALLYNKTVFDNAGVAYPTNDWTWDDFRAAAKKLTDKSKHIYGYAYSVSGSEETTWQLWPHLWQNGGAILSKDGTKSAFNSEAGVKSVNFLRDMAITDKSVYLDQTDTKFGQLFASDDIGMITSGPWQLYDLGVAKTRYGVTYLPGTNGNHATVSGPDVWALFDHKDANRAYWTYEWAKYLTDPAQDLQWNVAIGNLPLRSSEADSPEFAAQVKANPGLDVMAANSANATTARPTVAGYVGLSAAIGDAVSQVLQGQGTADAALTTAAAKADKALKAK</sequence>
<keyword evidence="2" id="KW-0813">Transport</keyword>
<dbReference type="SUPFAM" id="SSF53850">
    <property type="entry name" value="Periplasmic binding protein-like II"/>
    <property type="match status" value="1"/>
</dbReference>
<dbReference type="Gene3D" id="3.40.190.10">
    <property type="entry name" value="Periplasmic binding protein-like II"/>
    <property type="match status" value="1"/>
</dbReference>
<protein>
    <submittedName>
        <fullName evidence="4">Extracellular solute-binding protein</fullName>
    </submittedName>
</protein>
<dbReference type="PANTHER" id="PTHR30061">
    <property type="entry name" value="MALTOSE-BINDING PERIPLASMIC PROTEIN"/>
    <property type="match status" value="1"/>
</dbReference>
<evidence type="ECO:0000256" key="2">
    <source>
        <dbReference type="ARBA" id="ARBA00022448"/>
    </source>
</evidence>
<name>A0A5C8UM08_9MICO</name>
<dbReference type="GO" id="GO:0015768">
    <property type="term" value="P:maltose transport"/>
    <property type="evidence" value="ECO:0007669"/>
    <property type="project" value="TreeGrafter"/>
</dbReference>
<dbReference type="EMBL" id="VRMG01000009">
    <property type="protein sequence ID" value="TXN29353.1"/>
    <property type="molecule type" value="Genomic_DNA"/>
</dbReference>
<dbReference type="InterPro" id="IPR006059">
    <property type="entry name" value="SBP"/>
</dbReference>
<dbReference type="GO" id="GO:1901982">
    <property type="term" value="F:maltose binding"/>
    <property type="evidence" value="ECO:0007669"/>
    <property type="project" value="TreeGrafter"/>
</dbReference>
<organism evidence="4 5">
    <name type="scientific">Lacisediminihabitans profunda</name>
    <dbReference type="NCBI Taxonomy" id="2594790"/>
    <lineage>
        <taxon>Bacteria</taxon>
        <taxon>Bacillati</taxon>
        <taxon>Actinomycetota</taxon>
        <taxon>Actinomycetes</taxon>
        <taxon>Micrococcales</taxon>
        <taxon>Microbacteriaceae</taxon>
        <taxon>Lacisediminihabitans</taxon>
    </lineage>
</organism>
<dbReference type="AlphaFoldDB" id="A0A5C8UM08"/>
<comment type="similarity">
    <text evidence="1">Belongs to the bacterial solute-binding protein 1 family.</text>
</comment>
<dbReference type="Pfam" id="PF13416">
    <property type="entry name" value="SBP_bac_8"/>
    <property type="match status" value="1"/>
</dbReference>
<accession>A0A5C8UM08</accession>